<keyword evidence="1" id="KW-0175">Coiled coil</keyword>
<dbReference type="Proteomes" id="UP000516373">
    <property type="component" value="Chromosome"/>
</dbReference>
<evidence type="ECO:0000313" key="4">
    <source>
        <dbReference type="Proteomes" id="UP000516373"/>
    </source>
</evidence>
<proteinExistence type="predicted"/>
<feature type="transmembrane region" description="Helical" evidence="2">
    <location>
        <begin position="81"/>
        <end position="100"/>
    </location>
</feature>
<evidence type="ECO:0000256" key="2">
    <source>
        <dbReference type="SAM" id="Phobius"/>
    </source>
</evidence>
<evidence type="ECO:0000256" key="1">
    <source>
        <dbReference type="SAM" id="Coils"/>
    </source>
</evidence>
<dbReference type="RefSeq" id="WP_190903258.1">
    <property type="nucleotide sequence ID" value="NZ_AP023439.1"/>
</dbReference>
<keyword evidence="2" id="KW-1133">Transmembrane helix</keyword>
<dbReference type="EMBL" id="AP023439">
    <property type="protein sequence ID" value="BCL23837.1"/>
    <property type="molecule type" value="Genomic_DNA"/>
</dbReference>
<evidence type="ECO:0000313" key="3">
    <source>
        <dbReference type="EMBL" id="BCL23837.1"/>
    </source>
</evidence>
<gene>
    <name evidence="3" type="ORF">GCM10017668_56800</name>
</gene>
<reference evidence="3 4" key="1">
    <citation type="journal article" date="2014" name="Int. J. Syst. Evol. Microbiol.">
        <title>Complete genome sequence of Corynebacterium casei LMG S-19264T (=DSM 44701T), isolated from a smear-ripened cheese.</title>
        <authorList>
            <consortium name="US DOE Joint Genome Institute (JGI-PGF)"/>
            <person name="Walter F."/>
            <person name="Albersmeier A."/>
            <person name="Kalinowski J."/>
            <person name="Ruckert C."/>
        </authorList>
    </citation>
    <scope>NUCLEOTIDE SEQUENCE [LARGE SCALE GENOMIC DNA]</scope>
    <source>
        <strain evidence="3 4">JCM 4255</strain>
    </source>
</reference>
<dbReference type="InterPro" id="IPR021401">
    <property type="entry name" value="DUF3040"/>
</dbReference>
<protein>
    <recommendedName>
        <fullName evidence="5">DUF3040 domain-containing protein</fullName>
    </recommendedName>
</protein>
<dbReference type="Pfam" id="PF11239">
    <property type="entry name" value="DUF3040"/>
    <property type="match status" value="1"/>
</dbReference>
<organism evidence="3 4">
    <name type="scientific">Streptomyces tuirus</name>
    <dbReference type="NCBI Taxonomy" id="68278"/>
    <lineage>
        <taxon>Bacteria</taxon>
        <taxon>Bacillati</taxon>
        <taxon>Actinomycetota</taxon>
        <taxon>Actinomycetes</taxon>
        <taxon>Kitasatosporales</taxon>
        <taxon>Streptomycetaceae</taxon>
        <taxon>Streptomyces</taxon>
    </lineage>
</organism>
<accession>A0A7G1NQA0</accession>
<dbReference type="KEGG" id="stui:GCM10017668_56800"/>
<keyword evidence="2" id="KW-0472">Membrane</keyword>
<feature type="coiled-coil region" evidence="1">
    <location>
        <begin position="10"/>
        <end position="37"/>
    </location>
</feature>
<keyword evidence="2" id="KW-0812">Transmembrane</keyword>
<name>A0A7G1NQA0_9ACTN</name>
<feature type="transmembrane region" description="Helical" evidence="2">
    <location>
        <begin position="56"/>
        <end position="75"/>
    </location>
</feature>
<dbReference type="AlphaFoldDB" id="A0A7G1NQA0"/>
<evidence type="ECO:0008006" key="5">
    <source>
        <dbReference type="Google" id="ProtNLM"/>
    </source>
</evidence>
<sequence>MSIGRLPDHEQRVLDEMERALRRNRRLDRRLRTLRLSRLPDPARGVARLAAYRPRVWTVAILLAVSVALLVTGIITARPAVIWAFAAVWPLTLFAGFRLMRRRTGD</sequence>